<dbReference type="EMBL" id="ML736829">
    <property type="protein sequence ID" value="KAE8399663.1"/>
    <property type="molecule type" value="Genomic_DNA"/>
</dbReference>
<accession>A0A5N6HR39</accession>
<proteinExistence type="predicted"/>
<accession>A0A5N7D1C1</accession>
<dbReference type="OrthoDB" id="5422613at2759"/>
<evidence type="ECO:0000313" key="2">
    <source>
        <dbReference type="EMBL" id="KAE8399663.1"/>
    </source>
</evidence>
<evidence type="ECO:0000256" key="1">
    <source>
        <dbReference type="SAM" id="MobiDB-lite"/>
    </source>
</evidence>
<protein>
    <submittedName>
        <fullName evidence="2">Uncharacterized protein</fullName>
    </submittedName>
</protein>
<gene>
    <name evidence="2" type="ORF">BDV37DRAFT_287387</name>
</gene>
<organism evidence="2 3">
    <name type="scientific">Aspergillus pseudonomiae</name>
    <dbReference type="NCBI Taxonomy" id="1506151"/>
    <lineage>
        <taxon>Eukaryota</taxon>
        <taxon>Fungi</taxon>
        <taxon>Dikarya</taxon>
        <taxon>Ascomycota</taxon>
        <taxon>Pezizomycotina</taxon>
        <taxon>Eurotiomycetes</taxon>
        <taxon>Eurotiomycetidae</taxon>
        <taxon>Eurotiales</taxon>
        <taxon>Aspergillaceae</taxon>
        <taxon>Aspergillus</taxon>
        <taxon>Aspergillus subgen. Circumdati</taxon>
    </lineage>
</organism>
<dbReference type="PANTHER" id="PTHR38167:SF1">
    <property type="entry name" value="C2H2-TYPE DOMAIN-CONTAINING PROTEIN"/>
    <property type="match status" value="1"/>
</dbReference>
<name>A0A5N7D1C1_9EURO</name>
<dbReference type="RefSeq" id="XP_031936982.1">
    <property type="nucleotide sequence ID" value="XM_032088092.1"/>
</dbReference>
<sequence>MGPSVQEMSQQDEQFELLLEAIDSASRGTLQSILKAVCRSDQSTRDRVSKSLLITEDQVRPPSPSSEEDDEECVNSDVEQSEDEQSHPKERNSNQQTPGSKRLRQRYAYCENCEQEFDVTQNTSTSCKYHPDSCYPDGDFFVDDDYYNNGEYDHGEMLEEYPEGYIYECCDRRGDEEACTVERHMERVSSKRQKVY</sequence>
<feature type="region of interest" description="Disordered" evidence="1">
    <location>
        <begin position="39"/>
        <end position="102"/>
    </location>
</feature>
<feature type="compositionally biased region" description="Acidic residues" evidence="1">
    <location>
        <begin position="66"/>
        <end position="83"/>
    </location>
</feature>
<reference evidence="2 3" key="1">
    <citation type="submission" date="2019-04" db="EMBL/GenBank/DDBJ databases">
        <authorList>
            <consortium name="DOE Joint Genome Institute"/>
            <person name="Mondo S."/>
            <person name="Kjaerbolling I."/>
            <person name="Vesth T."/>
            <person name="Frisvad J.C."/>
            <person name="Nybo J.L."/>
            <person name="Theobald S."/>
            <person name="Kildgaard S."/>
            <person name="Isbrandt T."/>
            <person name="Kuo A."/>
            <person name="Sato A."/>
            <person name="Lyhne E.K."/>
            <person name="Kogle M.E."/>
            <person name="Wiebenga A."/>
            <person name="Kun R.S."/>
            <person name="Lubbers R.J."/>
            <person name="Makela M.R."/>
            <person name="Barry K."/>
            <person name="Chovatia M."/>
            <person name="Clum A."/>
            <person name="Daum C."/>
            <person name="Haridas S."/>
            <person name="He G."/>
            <person name="LaButti K."/>
            <person name="Lipzen A."/>
            <person name="Riley R."/>
            <person name="Salamov A."/>
            <person name="Simmons B.A."/>
            <person name="Magnuson J.K."/>
            <person name="Henrissat B."/>
            <person name="Mortensen U.H."/>
            <person name="Larsen T.O."/>
            <person name="Devries R.P."/>
            <person name="Grigoriev I.V."/>
            <person name="Machida M."/>
            <person name="Baker S.E."/>
            <person name="Andersen M.R."/>
            <person name="Cantor M.N."/>
            <person name="Hua S.X."/>
        </authorList>
    </citation>
    <scope>NUCLEOTIDE SEQUENCE [LARGE SCALE GENOMIC DNA]</scope>
    <source>
        <strain evidence="2 3">CBS 119388</strain>
    </source>
</reference>
<keyword evidence="3" id="KW-1185">Reference proteome</keyword>
<dbReference type="GeneID" id="43672783"/>
<evidence type="ECO:0000313" key="3">
    <source>
        <dbReference type="Proteomes" id="UP000325579"/>
    </source>
</evidence>
<dbReference type="PANTHER" id="PTHR38167">
    <property type="entry name" value="C2H2-TYPE DOMAIN-CONTAINING PROTEIN"/>
    <property type="match status" value="1"/>
</dbReference>
<dbReference type="AlphaFoldDB" id="A0A5N7D1C1"/>
<dbReference type="Proteomes" id="UP000325579">
    <property type="component" value="Unassembled WGS sequence"/>
</dbReference>